<gene>
    <name evidence="10" type="ORF">UFOPK4275_00305</name>
</gene>
<feature type="transmembrane region" description="Helical" evidence="8">
    <location>
        <begin position="560"/>
        <end position="593"/>
    </location>
</feature>
<evidence type="ECO:0000256" key="2">
    <source>
        <dbReference type="ARBA" id="ARBA00022475"/>
    </source>
</evidence>
<feature type="transmembrane region" description="Helical" evidence="8">
    <location>
        <begin position="755"/>
        <end position="773"/>
    </location>
</feature>
<feature type="domain" description="Glycosyltransferase RgtA/B/C/D-like" evidence="9">
    <location>
        <begin position="60"/>
        <end position="221"/>
    </location>
</feature>
<feature type="transmembrane region" description="Helical" evidence="8">
    <location>
        <begin position="388"/>
        <end position="406"/>
    </location>
</feature>
<dbReference type="GO" id="GO:0016763">
    <property type="term" value="F:pentosyltransferase activity"/>
    <property type="evidence" value="ECO:0007669"/>
    <property type="project" value="TreeGrafter"/>
</dbReference>
<feature type="transmembrane region" description="Helical" evidence="8">
    <location>
        <begin position="363"/>
        <end position="382"/>
    </location>
</feature>
<keyword evidence="2" id="KW-1003">Cell membrane</keyword>
<dbReference type="AlphaFoldDB" id="A0A6J7SY98"/>
<feature type="transmembrane region" description="Helical" evidence="8">
    <location>
        <begin position="339"/>
        <end position="356"/>
    </location>
</feature>
<feature type="transmembrane region" description="Helical" evidence="8">
    <location>
        <begin position="207"/>
        <end position="223"/>
    </location>
</feature>
<keyword evidence="6 8" id="KW-1133">Transmembrane helix</keyword>
<evidence type="ECO:0000256" key="5">
    <source>
        <dbReference type="ARBA" id="ARBA00022692"/>
    </source>
</evidence>
<sequence>MLALSFVVRLGTLLAVAPTRTDGGDPLFYHSTANFLATGHGFPEPLNFIAFQNWRASALHGPLYPLVLSFISRLGGTTYFDHKIFSLIIGTALVAMIGLVAHQVAPRQAAQRITILAMFLAAIYPNLWLVDGVMFPEGLMALCTTATVWAAYRWKGKPTLKWAAAMGLLVGLAALTRGEGLLLSVLLIVPWILCAGDLSWRTRLKHIAFAGLACIMVLAPWTLRNARSFEVLVPLSTNGNELFVYANCDPAYSGKFIGFWSFACQEDLRSQGIDATGDEAQKSLFWRDKGFDYASEHISELPKVVAARVGRQWELFRPWQNTEFAPIEGRNKNAARAGLLMYYVLAASSIYGAVLIRRRRAGLLPLGALFINVTLTAIYAYGTTRFRVPAEPALCVLAAVGGYPLLQRLRARYAPRSPRHNDEPATAGASSFVQGATIHVRSVVSKQARATWASLGFVALTIAITLPALYRSIGSSMEEGFMLVFPERVIKGAVANVDFLHLYGPGSLHVLSLWYRVFDVSLISERTFGLAQHLLVIFGLVVITRPWGKRASTLVGCMSTIFVLTPIGLQALAWSGGVGIALWSVIFCIRAINRQSQLLPARTSWVTAGLLAGLALTFRPDLVLALALIFGWALWKRSRRIVSQVMCGFAVGLTSLWIHLIQAGPHAIIRGVLLDPVIHLRPGRELPRPPNRHYLQGALQVISEKFAPWWGVPHLSAPQQLFVWFFLLPAIALLIAVIAFRVIRRSESTASQQRGVTLFIVALFGIGLLPQALQRPDSAHLLWVSCISWPLLIIALIELIRHRAPRTHPTVRLATALSITLAIVVIFVPFYTLRTYTDLAWRSMSGKTEVLQVTRGDRYFYLGDDRPYMASLQVVKDLDQLSHPGERLLVGPVDLRNTSYSDAFFYHLFPDLIPATYFIEMDPGLADRADSRLADDVQSADWLILTRFWSGWIEPNESTKFGSDVPNQVVENTFCLRGSYQHDLVRLYQKCSTGDGIGPYDAPYQPLFDYAVEVLVPVTPRPDGTCTPTCRGIFNPDYANIDTSVLEVSPKASDATADLVSDATP</sequence>
<feature type="transmembrane region" description="Helical" evidence="8">
    <location>
        <begin position="450"/>
        <end position="470"/>
    </location>
</feature>
<evidence type="ECO:0000259" key="9">
    <source>
        <dbReference type="Pfam" id="PF13231"/>
    </source>
</evidence>
<feature type="transmembrane region" description="Helical" evidence="8">
    <location>
        <begin position="159"/>
        <end position="175"/>
    </location>
</feature>
<dbReference type="Pfam" id="PF13231">
    <property type="entry name" value="PMT_2"/>
    <property type="match status" value="1"/>
</dbReference>
<dbReference type="InterPro" id="IPR050297">
    <property type="entry name" value="LipidA_mod_glycosyltrf_83"/>
</dbReference>
<dbReference type="InterPro" id="IPR038731">
    <property type="entry name" value="RgtA/B/C-like"/>
</dbReference>
<feature type="transmembrane region" description="Helical" evidence="8">
    <location>
        <begin position="530"/>
        <end position="548"/>
    </location>
</feature>
<feature type="transmembrane region" description="Helical" evidence="8">
    <location>
        <begin position="779"/>
        <end position="799"/>
    </location>
</feature>
<evidence type="ECO:0000256" key="7">
    <source>
        <dbReference type="ARBA" id="ARBA00023136"/>
    </source>
</evidence>
<feature type="transmembrane region" description="Helical" evidence="8">
    <location>
        <begin position="84"/>
        <end position="102"/>
    </location>
</feature>
<protein>
    <submittedName>
        <fullName evidence="10">Unannotated protein</fullName>
    </submittedName>
</protein>
<feature type="transmembrane region" description="Helical" evidence="8">
    <location>
        <begin position="641"/>
        <end position="660"/>
    </location>
</feature>
<feature type="transmembrane region" description="Helical" evidence="8">
    <location>
        <begin position="605"/>
        <end position="634"/>
    </location>
</feature>
<keyword evidence="3" id="KW-0328">Glycosyltransferase</keyword>
<keyword evidence="7 8" id="KW-0472">Membrane</keyword>
<feature type="transmembrane region" description="Helical" evidence="8">
    <location>
        <begin position="109"/>
        <end position="127"/>
    </location>
</feature>
<dbReference type="GO" id="GO:0008610">
    <property type="term" value="P:lipid biosynthetic process"/>
    <property type="evidence" value="ECO:0007669"/>
    <property type="project" value="UniProtKB-ARBA"/>
</dbReference>
<dbReference type="PANTHER" id="PTHR33908:SF11">
    <property type="entry name" value="MEMBRANE PROTEIN"/>
    <property type="match status" value="1"/>
</dbReference>
<evidence type="ECO:0000256" key="4">
    <source>
        <dbReference type="ARBA" id="ARBA00022679"/>
    </source>
</evidence>
<reference evidence="10" key="1">
    <citation type="submission" date="2020-05" db="EMBL/GenBank/DDBJ databases">
        <authorList>
            <person name="Chiriac C."/>
            <person name="Salcher M."/>
            <person name="Ghai R."/>
            <person name="Kavagutti S V."/>
        </authorList>
    </citation>
    <scope>NUCLEOTIDE SEQUENCE</scope>
</reference>
<feature type="transmembrane region" description="Helical" evidence="8">
    <location>
        <begin position="811"/>
        <end position="833"/>
    </location>
</feature>
<feature type="transmembrane region" description="Helical" evidence="8">
    <location>
        <begin position="721"/>
        <end position="743"/>
    </location>
</feature>
<proteinExistence type="predicted"/>
<accession>A0A6J7SY98</accession>
<dbReference type="EMBL" id="CAFBQJ010000034">
    <property type="protein sequence ID" value="CAB5046023.1"/>
    <property type="molecule type" value="Genomic_DNA"/>
</dbReference>
<comment type="subcellular location">
    <subcellularLocation>
        <location evidence="1">Cell membrane</location>
        <topology evidence="1">Multi-pass membrane protein</topology>
    </subcellularLocation>
</comment>
<organism evidence="10">
    <name type="scientific">freshwater metagenome</name>
    <dbReference type="NCBI Taxonomy" id="449393"/>
    <lineage>
        <taxon>unclassified sequences</taxon>
        <taxon>metagenomes</taxon>
        <taxon>ecological metagenomes</taxon>
    </lineage>
</organism>
<dbReference type="PANTHER" id="PTHR33908">
    <property type="entry name" value="MANNOSYLTRANSFERASE YKCB-RELATED"/>
    <property type="match status" value="1"/>
</dbReference>
<evidence type="ECO:0000313" key="10">
    <source>
        <dbReference type="EMBL" id="CAB5046023.1"/>
    </source>
</evidence>
<dbReference type="GO" id="GO:0005886">
    <property type="term" value="C:plasma membrane"/>
    <property type="evidence" value="ECO:0007669"/>
    <property type="project" value="UniProtKB-SubCell"/>
</dbReference>
<keyword evidence="4" id="KW-0808">Transferase</keyword>
<evidence type="ECO:0000256" key="8">
    <source>
        <dbReference type="SAM" id="Phobius"/>
    </source>
</evidence>
<keyword evidence="5 8" id="KW-0812">Transmembrane</keyword>
<evidence type="ECO:0000256" key="6">
    <source>
        <dbReference type="ARBA" id="ARBA00022989"/>
    </source>
</evidence>
<evidence type="ECO:0000256" key="1">
    <source>
        <dbReference type="ARBA" id="ARBA00004651"/>
    </source>
</evidence>
<evidence type="ECO:0000256" key="3">
    <source>
        <dbReference type="ARBA" id="ARBA00022676"/>
    </source>
</evidence>
<name>A0A6J7SY98_9ZZZZ</name>